<dbReference type="GO" id="GO:0016757">
    <property type="term" value="F:glycosyltransferase activity"/>
    <property type="evidence" value="ECO:0007669"/>
    <property type="project" value="InterPro"/>
</dbReference>
<feature type="domain" description="Glycosyl transferase family 1" evidence="1">
    <location>
        <begin position="195"/>
        <end position="356"/>
    </location>
</feature>
<protein>
    <submittedName>
        <fullName evidence="3">Putative Glycosyl transferase, group I</fullName>
    </submittedName>
</protein>
<keyword evidence="3" id="KW-0808">Transferase</keyword>
<name>A0A098EFU6_9ZZZZ</name>
<dbReference type="SUPFAM" id="SSF53756">
    <property type="entry name" value="UDP-Glycosyltransferase/glycogen phosphorylase"/>
    <property type="match status" value="1"/>
</dbReference>
<evidence type="ECO:0000313" key="3">
    <source>
        <dbReference type="EMBL" id="CEG13930.1"/>
    </source>
</evidence>
<dbReference type="Pfam" id="PF13477">
    <property type="entry name" value="Glyco_trans_4_2"/>
    <property type="match status" value="1"/>
</dbReference>
<dbReference type="CDD" id="cd03801">
    <property type="entry name" value="GT4_PimA-like"/>
    <property type="match status" value="1"/>
</dbReference>
<dbReference type="AlphaFoldDB" id="A0A098EFU6"/>
<dbReference type="InterPro" id="IPR001296">
    <property type="entry name" value="Glyco_trans_1"/>
</dbReference>
<evidence type="ECO:0000259" key="2">
    <source>
        <dbReference type="Pfam" id="PF13477"/>
    </source>
</evidence>
<dbReference type="Gene3D" id="3.40.50.2000">
    <property type="entry name" value="Glycogen Phosphorylase B"/>
    <property type="match status" value="2"/>
</dbReference>
<evidence type="ECO:0000259" key="1">
    <source>
        <dbReference type="Pfam" id="PF00534"/>
    </source>
</evidence>
<organism evidence="3">
    <name type="scientific">groundwater metagenome</name>
    <dbReference type="NCBI Taxonomy" id="717931"/>
    <lineage>
        <taxon>unclassified sequences</taxon>
        <taxon>metagenomes</taxon>
        <taxon>ecological metagenomes</taxon>
    </lineage>
</organism>
<dbReference type="Pfam" id="PF00534">
    <property type="entry name" value="Glycos_transf_1"/>
    <property type="match status" value="1"/>
</dbReference>
<reference evidence="3" key="1">
    <citation type="submission" date="2014-09" db="EMBL/GenBank/DDBJ databases">
        <authorList>
            <person name="Probst J Alexander"/>
        </authorList>
    </citation>
    <scope>NUCLEOTIDE SEQUENCE</scope>
</reference>
<dbReference type="EMBL" id="CCXY01000437">
    <property type="protein sequence ID" value="CEG13930.1"/>
    <property type="molecule type" value="Genomic_DNA"/>
</dbReference>
<gene>
    <name evidence="3" type="ORF">MSIBF_A710005</name>
</gene>
<feature type="domain" description="Glycosyltransferase subfamily 4-like N-terminal" evidence="2">
    <location>
        <begin position="2"/>
        <end position="145"/>
    </location>
</feature>
<dbReference type="InterPro" id="IPR028098">
    <property type="entry name" value="Glyco_trans_4-like_N"/>
</dbReference>
<sequence>MKICFIAGLSSIHVQQWVSWFVKRGHEVHIITPTLPLDNRKFDCFKDNLYIHSFTYDRHPLMRLPFRSQWIFPALCTKIMKEIRPDIVHGHDIMSAGLSTVFAGSYLKVISAWGSDVLIAPKNSFINKLIVKYTVKNVNLILAESEIMKKKIEEFGNSLNIEVIPWGIDINIFNPTFKPDEDIKNLKCNLSLYNSPTVISTRQFCYVYDIETLVMAIPYVVKKVPHAKFILKRPGIRTGTEEFKEKLIKLTRDLGVYESVRFVGETEYKEIPKYLNASDIYVSTSLSDSCSVSMLEAMACGLPVVVSDEPSNFEWIKDGWNGYIFPRKDHEALAGKLIMLLKDKEKRKLFGKRNREIIEERGDRDKNMEKVEQLYKNLSNYSVGTKIYL</sequence>
<accession>A0A098EFU6</accession>
<dbReference type="PANTHER" id="PTHR12526">
    <property type="entry name" value="GLYCOSYLTRANSFERASE"/>
    <property type="match status" value="1"/>
</dbReference>
<proteinExistence type="predicted"/>